<organism evidence="9 10">
    <name type="scientific">Corynebacterium amycolatum</name>
    <dbReference type="NCBI Taxonomy" id="43765"/>
    <lineage>
        <taxon>Bacteria</taxon>
        <taxon>Bacillati</taxon>
        <taxon>Actinomycetota</taxon>
        <taxon>Actinomycetes</taxon>
        <taxon>Mycobacteriales</taxon>
        <taxon>Corynebacteriaceae</taxon>
        <taxon>Corynebacterium</taxon>
    </lineage>
</organism>
<evidence type="ECO:0000256" key="2">
    <source>
        <dbReference type="ARBA" id="ARBA00008847"/>
    </source>
</evidence>
<dbReference type="InterPro" id="IPR011060">
    <property type="entry name" value="RibuloseP-bd_barrel"/>
</dbReference>
<proteinExistence type="inferred from homology"/>
<feature type="domain" description="Orotidine 5'-phosphate decarboxylase" evidence="8">
    <location>
        <begin position="29"/>
        <end position="277"/>
    </location>
</feature>
<evidence type="ECO:0000256" key="7">
    <source>
        <dbReference type="HAMAP-Rule" id="MF_01215"/>
    </source>
</evidence>
<dbReference type="SUPFAM" id="SSF51366">
    <property type="entry name" value="Ribulose-phoshate binding barrel"/>
    <property type="match status" value="1"/>
</dbReference>
<dbReference type="GO" id="GO:0044205">
    <property type="term" value="P:'de novo' UMP biosynthetic process"/>
    <property type="evidence" value="ECO:0007669"/>
    <property type="project" value="UniProtKB-UniRule"/>
</dbReference>
<evidence type="ECO:0000313" key="10">
    <source>
        <dbReference type="Proteomes" id="UP001223646"/>
    </source>
</evidence>
<dbReference type="GO" id="GO:0004590">
    <property type="term" value="F:orotidine-5'-phosphate decarboxylase activity"/>
    <property type="evidence" value="ECO:0007669"/>
    <property type="project" value="UniProtKB-UniRule"/>
</dbReference>
<evidence type="ECO:0000259" key="8">
    <source>
        <dbReference type="SMART" id="SM00934"/>
    </source>
</evidence>
<comment type="pathway">
    <text evidence="1 7">Pyrimidine metabolism; UMP biosynthesis via de novo pathway; UMP from orotate: step 2/2.</text>
</comment>
<dbReference type="EMBL" id="JASOOY020000035">
    <property type="protein sequence ID" value="MEO3718105.1"/>
    <property type="molecule type" value="Genomic_DNA"/>
</dbReference>
<dbReference type="Gene3D" id="3.20.20.70">
    <property type="entry name" value="Aldolase class I"/>
    <property type="match status" value="1"/>
</dbReference>
<evidence type="ECO:0000256" key="5">
    <source>
        <dbReference type="ARBA" id="ARBA00023239"/>
    </source>
</evidence>
<keyword evidence="3 7" id="KW-0210">Decarboxylase</keyword>
<sequence length="289" mass="29409">MTAKAEGSAVRTIKGFGDRLSEVVAERGRLCVGIDPHPRLLDAWQLPRSAEGLERFATTCVEAFGDIVAVVKPQVAFFEAYGSKGFAVLERTLADLKDAGALSIADAKRGDIGSTMAAYAEAWLSDSSPLAADALTVSPYLGFGALDPAVSLALENGRGLFVLAATSNPEGASVQKALVSGETLAQTMVNQAAAINARQIDGGAKAGSIGVVVGATLDDAPVLSDLRGPILMPGVGAQGGTPADVDRLAGESKGLALPNISRAILSAGPDPAALRRATIEAAAPFLSES</sequence>
<evidence type="ECO:0000256" key="3">
    <source>
        <dbReference type="ARBA" id="ARBA00022793"/>
    </source>
</evidence>
<dbReference type="InterPro" id="IPR013785">
    <property type="entry name" value="Aldolase_TIM"/>
</dbReference>
<dbReference type="CDD" id="cd04725">
    <property type="entry name" value="OMP_decarboxylase_like"/>
    <property type="match status" value="1"/>
</dbReference>
<dbReference type="Pfam" id="PF00215">
    <property type="entry name" value="OMPdecase"/>
    <property type="match status" value="1"/>
</dbReference>
<evidence type="ECO:0000256" key="6">
    <source>
        <dbReference type="ARBA" id="ARBA00049157"/>
    </source>
</evidence>
<comment type="catalytic activity">
    <reaction evidence="6 7">
        <text>orotidine 5'-phosphate + H(+) = UMP + CO2</text>
        <dbReference type="Rhea" id="RHEA:11596"/>
        <dbReference type="ChEBI" id="CHEBI:15378"/>
        <dbReference type="ChEBI" id="CHEBI:16526"/>
        <dbReference type="ChEBI" id="CHEBI:57538"/>
        <dbReference type="ChEBI" id="CHEBI:57865"/>
        <dbReference type="EC" id="4.1.1.23"/>
    </reaction>
</comment>
<protein>
    <recommendedName>
        <fullName evidence="7">Orotidine 5'-phosphate decarboxylase</fullName>
        <ecNumber evidence="7">4.1.1.23</ecNumber>
    </recommendedName>
    <alternativeName>
        <fullName evidence="7">OMP decarboxylase</fullName>
        <shortName evidence="7">OMPDCase</shortName>
        <shortName evidence="7">OMPdecase</shortName>
    </alternativeName>
</protein>
<reference evidence="9" key="1">
    <citation type="submission" date="2023-05" db="EMBL/GenBank/DDBJ databases">
        <authorList>
            <person name="Du J."/>
        </authorList>
    </citation>
    <scope>NUCLEOTIDE SEQUENCE</scope>
    <source>
        <strain evidence="9">UMB1064</strain>
    </source>
</reference>
<dbReference type="HAMAP" id="MF_01215">
    <property type="entry name" value="OMPdecase_type2"/>
    <property type="match status" value="1"/>
</dbReference>
<reference evidence="9" key="2">
    <citation type="submission" date="2024-05" db="EMBL/GenBank/DDBJ databases">
        <authorList>
            <person name="Wolfe A."/>
        </authorList>
    </citation>
    <scope>NUCLEOTIDE SEQUENCE</scope>
    <source>
        <strain evidence="9">UMB1064</strain>
    </source>
</reference>
<comment type="caution">
    <text evidence="9">The sequence shown here is derived from an EMBL/GenBank/DDBJ whole genome shotgun (WGS) entry which is preliminary data.</text>
</comment>
<dbReference type="InterPro" id="IPR001754">
    <property type="entry name" value="OMPdeCOase_dom"/>
</dbReference>
<evidence type="ECO:0000256" key="1">
    <source>
        <dbReference type="ARBA" id="ARBA00004861"/>
    </source>
</evidence>
<dbReference type="SMART" id="SM00934">
    <property type="entry name" value="OMPdecase"/>
    <property type="match status" value="1"/>
</dbReference>
<evidence type="ECO:0000256" key="4">
    <source>
        <dbReference type="ARBA" id="ARBA00022975"/>
    </source>
</evidence>
<name>A0AAW9SYU0_CORAY</name>
<gene>
    <name evidence="7 9" type="primary">pyrF</name>
    <name evidence="9" type="ORF">QP460_010985</name>
</gene>
<accession>A0AAW9SYU0</accession>
<dbReference type="PANTHER" id="PTHR43375">
    <property type="entry name" value="OROTIDINE 5'-PHOSPHATE DECARBOXYLASE"/>
    <property type="match status" value="1"/>
</dbReference>
<dbReference type="GO" id="GO:0006207">
    <property type="term" value="P:'de novo' pyrimidine nucleobase biosynthetic process"/>
    <property type="evidence" value="ECO:0007669"/>
    <property type="project" value="InterPro"/>
</dbReference>
<dbReference type="EC" id="4.1.1.23" evidence="7"/>
<comment type="similarity">
    <text evidence="2 7">Belongs to the OMP decarboxylase family. Type 2 subfamily.</text>
</comment>
<evidence type="ECO:0000313" key="9">
    <source>
        <dbReference type="EMBL" id="MEO3718105.1"/>
    </source>
</evidence>
<feature type="active site" description="Proton donor" evidence="7">
    <location>
        <position position="108"/>
    </location>
</feature>
<dbReference type="RefSeq" id="WP_070852259.1">
    <property type="nucleotide sequence ID" value="NZ_JASOMP010000001.1"/>
</dbReference>
<keyword evidence="5 7" id="KW-0456">Lyase</keyword>
<dbReference type="AlphaFoldDB" id="A0AAW9SYU0"/>
<dbReference type="Proteomes" id="UP001223646">
    <property type="component" value="Unassembled WGS sequence"/>
</dbReference>
<dbReference type="PANTHER" id="PTHR43375:SF1">
    <property type="entry name" value="OROTIDINE 5'-PHOSPHATE DECARBOXYLASE"/>
    <property type="match status" value="1"/>
</dbReference>
<keyword evidence="4 7" id="KW-0665">Pyrimidine biosynthesis</keyword>
<dbReference type="InterPro" id="IPR011995">
    <property type="entry name" value="OMPdecase_type-2"/>
</dbReference>
<dbReference type="NCBIfam" id="TIGR02127">
    <property type="entry name" value="pyrF_sub2"/>
    <property type="match status" value="1"/>
</dbReference>